<dbReference type="Pfam" id="PF04525">
    <property type="entry name" value="LOR"/>
    <property type="match status" value="1"/>
</dbReference>
<gene>
    <name evidence="2" type="ORF">BN1356_01060</name>
</gene>
<evidence type="ECO:0000313" key="2">
    <source>
        <dbReference type="EMBL" id="CQR24704.1"/>
    </source>
</evidence>
<dbReference type="RefSeq" id="WP_093650322.1">
    <property type="nucleotide sequence ID" value="NZ_CTEN01000002.1"/>
</dbReference>
<evidence type="ECO:0000256" key="1">
    <source>
        <dbReference type="ARBA" id="ARBA00005437"/>
    </source>
</evidence>
<name>A0A0E4H7Q8_9STRE</name>
<reference evidence="3" key="1">
    <citation type="submission" date="2015-03" db="EMBL/GenBank/DDBJ databases">
        <authorList>
            <person name="Urmite Genomes"/>
        </authorList>
    </citation>
    <scope>NUCLEOTIDE SEQUENCE [LARGE SCALE GENOMIC DNA]</scope>
    <source>
        <strain evidence="3">FF10</strain>
    </source>
</reference>
<dbReference type="InterPro" id="IPR025659">
    <property type="entry name" value="Tubby-like_C"/>
</dbReference>
<dbReference type="InterPro" id="IPR007612">
    <property type="entry name" value="LOR"/>
</dbReference>
<dbReference type="InterPro" id="IPR038595">
    <property type="entry name" value="LOR_sf"/>
</dbReference>
<organism evidence="2 3">
    <name type="scientific">Streptococcus varani</name>
    <dbReference type="NCBI Taxonomy" id="1608583"/>
    <lineage>
        <taxon>Bacteria</taxon>
        <taxon>Bacillati</taxon>
        <taxon>Bacillota</taxon>
        <taxon>Bacilli</taxon>
        <taxon>Lactobacillales</taxon>
        <taxon>Streptococcaceae</taxon>
        <taxon>Streptococcus</taxon>
    </lineage>
</organism>
<comment type="similarity">
    <text evidence="1">Belongs to the LOR family.</text>
</comment>
<proteinExistence type="inferred from homology"/>
<accession>A0A0E4H7Q8</accession>
<dbReference type="Proteomes" id="UP000198604">
    <property type="component" value="Unassembled WGS sequence"/>
</dbReference>
<protein>
    <recommendedName>
        <fullName evidence="4">UDP-N-acetylenolpyruvoylglucosamine reductase</fullName>
    </recommendedName>
</protein>
<dbReference type="EMBL" id="CTEN01000002">
    <property type="protein sequence ID" value="CQR24704.1"/>
    <property type="molecule type" value="Genomic_DNA"/>
</dbReference>
<dbReference type="OrthoDB" id="652307at2"/>
<keyword evidence="3" id="KW-1185">Reference proteome</keyword>
<dbReference type="SUPFAM" id="SSF54518">
    <property type="entry name" value="Tubby C-terminal domain-like"/>
    <property type="match status" value="1"/>
</dbReference>
<dbReference type="Gene3D" id="2.40.160.200">
    <property type="entry name" value="LURP1-related"/>
    <property type="match status" value="1"/>
</dbReference>
<evidence type="ECO:0008006" key="4">
    <source>
        <dbReference type="Google" id="ProtNLM"/>
    </source>
</evidence>
<sequence>MKAFQLKQEMWSLGGHFTISDEFGIPNYQVMGSFLHIPKTYSIKDMEGNLVSQIEKEFFSFLPKFKVHLACGQDFILRKDMTLLKPRYHIDNLNMIIQGDLWDMDFNLIQEDKVLAKISQEWLNVSSIYNIEVHEEALSDLVISLVVAIDCVKEMEGGTSRGS</sequence>
<evidence type="ECO:0000313" key="3">
    <source>
        <dbReference type="Proteomes" id="UP000198604"/>
    </source>
</evidence>
<dbReference type="AlphaFoldDB" id="A0A0E4H7Q8"/>
<dbReference type="STRING" id="1608583.BN1356_01060"/>